<dbReference type="AlphaFoldDB" id="A0A382JW24"/>
<evidence type="ECO:0000313" key="1">
    <source>
        <dbReference type="EMBL" id="SVC16310.1"/>
    </source>
</evidence>
<proteinExistence type="predicted"/>
<protein>
    <recommendedName>
        <fullName evidence="2">EF-hand domain-containing protein</fullName>
    </recommendedName>
</protein>
<feature type="non-terminal residue" evidence="1">
    <location>
        <position position="127"/>
    </location>
</feature>
<accession>A0A382JW24</accession>
<organism evidence="1">
    <name type="scientific">marine metagenome</name>
    <dbReference type="NCBI Taxonomy" id="408172"/>
    <lineage>
        <taxon>unclassified sequences</taxon>
        <taxon>metagenomes</taxon>
        <taxon>ecological metagenomes</taxon>
    </lineage>
</organism>
<dbReference type="InterPro" id="IPR018247">
    <property type="entry name" value="EF_Hand_1_Ca_BS"/>
</dbReference>
<sequence length="127" mass="13362">MRLQVIIVALLLLPAPLAGCTGEEEVVPAGCTDARANNYDGTAIDDDGSCDFDTDDDGVADWLEVLGCTDETAFNYQSGATEEDGSCDYDYDNDGVLDADEVPGCMDSTANNYAATATDDDGSCDYD</sequence>
<gene>
    <name evidence="1" type="ORF">METZ01_LOCUS269164</name>
</gene>
<name>A0A382JW24_9ZZZZ</name>
<dbReference type="EMBL" id="UINC01076802">
    <property type="protein sequence ID" value="SVC16310.1"/>
    <property type="molecule type" value="Genomic_DNA"/>
</dbReference>
<dbReference type="PROSITE" id="PS00018">
    <property type="entry name" value="EF_HAND_1"/>
    <property type="match status" value="1"/>
</dbReference>
<evidence type="ECO:0008006" key="2">
    <source>
        <dbReference type="Google" id="ProtNLM"/>
    </source>
</evidence>
<reference evidence="1" key="1">
    <citation type="submission" date="2018-05" db="EMBL/GenBank/DDBJ databases">
        <authorList>
            <person name="Lanie J.A."/>
            <person name="Ng W.-L."/>
            <person name="Kazmierczak K.M."/>
            <person name="Andrzejewski T.M."/>
            <person name="Davidsen T.M."/>
            <person name="Wayne K.J."/>
            <person name="Tettelin H."/>
            <person name="Glass J.I."/>
            <person name="Rusch D."/>
            <person name="Podicherti R."/>
            <person name="Tsui H.-C.T."/>
            <person name="Winkler M.E."/>
        </authorList>
    </citation>
    <scope>NUCLEOTIDE SEQUENCE</scope>
</reference>